<dbReference type="RefSeq" id="WP_121785253.1">
    <property type="nucleotide sequence ID" value="NZ_CP033073.1"/>
</dbReference>
<proteinExistence type="predicted"/>
<evidence type="ECO:0000313" key="2">
    <source>
        <dbReference type="Proteomes" id="UP000268329"/>
    </source>
</evidence>
<accession>A0A3G2JB44</accession>
<gene>
    <name evidence="1" type="ORF">D9753_00605</name>
</gene>
<dbReference type="EMBL" id="CP033073">
    <property type="protein sequence ID" value="AYN37742.1"/>
    <property type="molecule type" value="Genomic_DNA"/>
</dbReference>
<sequence length="67" mass="7325">MKDFQDLTDPGINKAALRALDLTRAYAARDRAAIIEHLEPDHLAHTGASVHVIGQSTPFDLDTVTRS</sequence>
<organism evidence="1 2">
    <name type="scientific">Streptomyces dangxiongensis</name>
    <dbReference type="NCBI Taxonomy" id="1442032"/>
    <lineage>
        <taxon>Bacteria</taxon>
        <taxon>Bacillati</taxon>
        <taxon>Actinomycetota</taxon>
        <taxon>Actinomycetes</taxon>
        <taxon>Kitasatosporales</taxon>
        <taxon>Streptomycetaceae</taxon>
        <taxon>Streptomyces</taxon>
    </lineage>
</organism>
<name>A0A3G2JB44_9ACTN</name>
<protein>
    <submittedName>
        <fullName evidence="1">Uncharacterized protein</fullName>
    </submittedName>
</protein>
<dbReference type="AlphaFoldDB" id="A0A3G2JB44"/>
<evidence type="ECO:0000313" key="1">
    <source>
        <dbReference type="EMBL" id="AYN37742.1"/>
    </source>
</evidence>
<keyword evidence="2" id="KW-1185">Reference proteome</keyword>
<dbReference type="KEGG" id="sdd:D9753_00605"/>
<dbReference type="Proteomes" id="UP000268329">
    <property type="component" value="Chromosome"/>
</dbReference>
<reference evidence="1 2" key="1">
    <citation type="submission" date="2018-10" db="EMBL/GenBank/DDBJ databases">
        <title>The genome of Streptomyces dangxiongensis Z022.</title>
        <authorList>
            <person name="Zhang B."/>
        </authorList>
    </citation>
    <scope>NUCLEOTIDE SEQUENCE [LARGE SCALE GENOMIC DNA]</scope>
    <source>
        <strain evidence="1 2">Z022</strain>
    </source>
</reference>